<dbReference type="SUPFAM" id="SSF57667">
    <property type="entry name" value="beta-beta-alpha zinc fingers"/>
    <property type="match status" value="1"/>
</dbReference>
<protein>
    <submittedName>
        <fullName evidence="12">LOW QUALITY PROTEIN: zinc finger BED domain-containing protein 4</fullName>
    </submittedName>
</protein>
<dbReference type="InterPro" id="IPR003656">
    <property type="entry name" value="Znf_BED"/>
</dbReference>
<feature type="domain" description="BED-type" evidence="10">
    <location>
        <begin position="3"/>
        <end position="65"/>
    </location>
</feature>
<evidence type="ECO:0000256" key="5">
    <source>
        <dbReference type="ARBA" id="ARBA00023015"/>
    </source>
</evidence>
<dbReference type="Pfam" id="PF02892">
    <property type="entry name" value="zf-BED"/>
    <property type="match status" value="1"/>
</dbReference>
<keyword evidence="5" id="KW-0805">Transcription regulation</keyword>
<feature type="non-terminal residue" evidence="12">
    <location>
        <position position="414"/>
    </location>
</feature>
<name>A0A8B7P230_HYAAZ</name>
<evidence type="ECO:0000313" key="11">
    <source>
        <dbReference type="Proteomes" id="UP000694843"/>
    </source>
</evidence>
<dbReference type="PANTHER" id="PTHR46481:SF10">
    <property type="entry name" value="ZINC FINGER BED DOMAIN-CONTAINING PROTEIN 39"/>
    <property type="match status" value="1"/>
</dbReference>
<dbReference type="KEGG" id="hazt:108676503"/>
<dbReference type="GO" id="GO:0003677">
    <property type="term" value="F:DNA binding"/>
    <property type="evidence" value="ECO:0007669"/>
    <property type="project" value="InterPro"/>
</dbReference>
<dbReference type="GO" id="GO:0009791">
    <property type="term" value="P:post-embryonic development"/>
    <property type="evidence" value="ECO:0007669"/>
    <property type="project" value="UniProtKB-ARBA"/>
</dbReference>
<keyword evidence="2" id="KW-0479">Metal-binding</keyword>
<evidence type="ECO:0000256" key="7">
    <source>
        <dbReference type="ARBA" id="ARBA00023242"/>
    </source>
</evidence>
<keyword evidence="4" id="KW-0862">Zinc</keyword>
<dbReference type="InterPro" id="IPR036236">
    <property type="entry name" value="Znf_C2H2_sf"/>
</dbReference>
<dbReference type="PANTHER" id="PTHR46481">
    <property type="entry name" value="ZINC FINGER BED DOMAIN-CONTAINING PROTEIN 4"/>
    <property type="match status" value="1"/>
</dbReference>
<feature type="region of interest" description="Disordered" evidence="9">
    <location>
        <begin position="88"/>
        <end position="114"/>
    </location>
</feature>
<evidence type="ECO:0000256" key="8">
    <source>
        <dbReference type="PROSITE-ProRule" id="PRU00027"/>
    </source>
</evidence>
<gene>
    <name evidence="12" type="primary">LOC108676503</name>
</gene>
<comment type="subcellular location">
    <subcellularLocation>
        <location evidence="1">Nucleus</location>
    </subcellularLocation>
</comment>
<dbReference type="PROSITE" id="PS50808">
    <property type="entry name" value="ZF_BED"/>
    <property type="match status" value="1"/>
</dbReference>
<reference evidence="12" key="1">
    <citation type="submission" date="2025-08" db="UniProtKB">
        <authorList>
            <consortium name="RefSeq"/>
        </authorList>
    </citation>
    <scope>IDENTIFICATION</scope>
    <source>
        <tissue evidence="12">Whole organism</tissue>
    </source>
</reference>
<evidence type="ECO:0000256" key="4">
    <source>
        <dbReference type="ARBA" id="ARBA00022833"/>
    </source>
</evidence>
<dbReference type="SMART" id="SM00614">
    <property type="entry name" value="ZnF_BED"/>
    <property type="match status" value="1"/>
</dbReference>
<dbReference type="GeneID" id="108676503"/>
<dbReference type="InterPro" id="IPR012337">
    <property type="entry name" value="RNaseH-like_sf"/>
</dbReference>
<accession>A0A8B7P230</accession>
<dbReference type="GO" id="GO:0005634">
    <property type="term" value="C:nucleus"/>
    <property type="evidence" value="ECO:0007669"/>
    <property type="project" value="UniProtKB-SubCell"/>
</dbReference>
<dbReference type="GO" id="GO:0008270">
    <property type="term" value="F:zinc ion binding"/>
    <property type="evidence" value="ECO:0007669"/>
    <property type="project" value="UniProtKB-KW"/>
</dbReference>
<dbReference type="OrthoDB" id="6380494at2759"/>
<organism evidence="11 12">
    <name type="scientific">Hyalella azteca</name>
    <name type="common">Amphipod</name>
    <dbReference type="NCBI Taxonomy" id="294128"/>
    <lineage>
        <taxon>Eukaryota</taxon>
        <taxon>Metazoa</taxon>
        <taxon>Ecdysozoa</taxon>
        <taxon>Arthropoda</taxon>
        <taxon>Crustacea</taxon>
        <taxon>Multicrustacea</taxon>
        <taxon>Malacostraca</taxon>
        <taxon>Eumalacostraca</taxon>
        <taxon>Peracarida</taxon>
        <taxon>Amphipoda</taxon>
        <taxon>Senticaudata</taxon>
        <taxon>Talitrida</taxon>
        <taxon>Talitroidea</taxon>
        <taxon>Hyalellidae</taxon>
        <taxon>Hyalella</taxon>
    </lineage>
</organism>
<dbReference type="RefSeq" id="XP_018020072.2">
    <property type="nucleotide sequence ID" value="XM_018164583.2"/>
</dbReference>
<keyword evidence="6" id="KW-0804">Transcription</keyword>
<dbReference type="Proteomes" id="UP000694843">
    <property type="component" value="Unplaced"/>
</dbReference>
<dbReference type="AlphaFoldDB" id="A0A8B7P230"/>
<dbReference type="InterPro" id="IPR052035">
    <property type="entry name" value="ZnF_BED_domain_contain"/>
</dbReference>
<sequence length="414" mass="47719">MPRPKGDLWKFFEEEKTDEAHDNLGLSQAHARCKLCGNSYKVNDGNTSGMRRHLIRRHIDEFRKLEKEKHKVGQKRDGDVPLDELESICDEETNEQGTSETSHQDRKRRRLSTPDYLIERQTSQSKLSNFFKYKSRDPNQLRGDLEIMKLVARMNLPFGFVEARPFREFLQYFDSRLKIKAATTYSRYKLPLLYENVKSAVDQVLKNDLPESPGIALSTDIWTSRNFDPYQSLSVHYINKKWILNKFIVSVSPFSERHTADNIAKKTRQGFCRAASARNCSSSRHSRQCCQRQSCNSKVHFIDASLLCVDHTLNLAIKDTVAATVTVNHAITRAQKLAEKTHKSHLPNERIKAEIAAMNRDLSLSMGTDTEENVTQFVYKKLITANNTRWNSTYMCIQSVVDMKEPLSAIRARP</sequence>
<evidence type="ECO:0000259" key="10">
    <source>
        <dbReference type="PROSITE" id="PS50808"/>
    </source>
</evidence>
<evidence type="ECO:0000256" key="3">
    <source>
        <dbReference type="ARBA" id="ARBA00022771"/>
    </source>
</evidence>
<evidence type="ECO:0000313" key="12">
    <source>
        <dbReference type="RefSeq" id="XP_018020072.2"/>
    </source>
</evidence>
<keyword evidence="3 8" id="KW-0863">Zinc-finger</keyword>
<dbReference type="OMA" id="TANNTRW"/>
<keyword evidence="11" id="KW-1185">Reference proteome</keyword>
<evidence type="ECO:0000256" key="9">
    <source>
        <dbReference type="SAM" id="MobiDB-lite"/>
    </source>
</evidence>
<keyword evidence="7" id="KW-0539">Nucleus</keyword>
<dbReference type="SUPFAM" id="SSF53098">
    <property type="entry name" value="Ribonuclease H-like"/>
    <property type="match status" value="1"/>
</dbReference>
<evidence type="ECO:0000256" key="6">
    <source>
        <dbReference type="ARBA" id="ARBA00023163"/>
    </source>
</evidence>
<evidence type="ECO:0000256" key="1">
    <source>
        <dbReference type="ARBA" id="ARBA00004123"/>
    </source>
</evidence>
<proteinExistence type="predicted"/>
<evidence type="ECO:0000256" key="2">
    <source>
        <dbReference type="ARBA" id="ARBA00022723"/>
    </source>
</evidence>